<comment type="similarity">
    <text evidence="2 4">Belongs to the TPP enzyme family.</text>
</comment>
<evidence type="ECO:0000313" key="10">
    <source>
        <dbReference type="Proteomes" id="UP000075502"/>
    </source>
</evidence>
<dbReference type="PANTHER" id="PTHR18968">
    <property type="entry name" value="THIAMINE PYROPHOSPHATE ENZYMES"/>
    <property type="match status" value="1"/>
</dbReference>
<evidence type="ECO:0000256" key="3">
    <source>
        <dbReference type="ARBA" id="ARBA00023052"/>
    </source>
</evidence>
<evidence type="ECO:0000256" key="2">
    <source>
        <dbReference type="ARBA" id="ARBA00007812"/>
    </source>
</evidence>
<dbReference type="CDD" id="cd07035">
    <property type="entry name" value="TPP_PYR_POX_like"/>
    <property type="match status" value="1"/>
</dbReference>
<dbReference type="Proteomes" id="UP000075502">
    <property type="component" value="Unassembled WGS sequence"/>
</dbReference>
<evidence type="ECO:0000259" key="8">
    <source>
        <dbReference type="Pfam" id="PF02776"/>
    </source>
</evidence>
<reference evidence="9 10" key="1">
    <citation type="submission" date="2014-02" db="EMBL/GenBank/DDBJ databases">
        <title>The small core and large imbalanced accessory genome model reveals a collaborative survival strategy of Sorangium cellulosum strains in nature.</title>
        <authorList>
            <person name="Han K."/>
            <person name="Peng R."/>
            <person name="Blom J."/>
            <person name="Li Y.-Z."/>
        </authorList>
    </citation>
    <scope>NUCLEOTIDE SEQUENCE [LARGE SCALE GENOMIC DNA]</scope>
    <source>
        <strain evidence="9 10">So0007-03</strain>
    </source>
</reference>
<keyword evidence="3 4" id="KW-0786">Thiamine pyrophosphate</keyword>
<dbReference type="InterPro" id="IPR029061">
    <property type="entry name" value="THDP-binding"/>
</dbReference>
<comment type="caution">
    <text evidence="9">The sequence shown here is derived from an EMBL/GenBank/DDBJ whole genome shotgun (WGS) entry which is preliminary data.</text>
</comment>
<organism evidence="9 10">
    <name type="scientific">Sorangium cellulosum</name>
    <name type="common">Polyangium cellulosum</name>
    <dbReference type="NCBI Taxonomy" id="56"/>
    <lineage>
        <taxon>Bacteria</taxon>
        <taxon>Pseudomonadati</taxon>
        <taxon>Myxococcota</taxon>
        <taxon>Polyangia</taxon>
        <taxon>Polyangiales</taxon>
        <taxon>Polyangiaceae</taxon>
        <taxon>Sorangium</taxon>
    </lineage>
</organism>
<protein>
    <recommendedName>
        <fullName evidence="11">Acetolactate synthase</fullName>
    </recommendedName>
</protein>
<dbReference type="AlphaFoldDB" id="A0A150TTM3"/>
<sequence length="583" mass="60003">MASTRPARLAEGAAPPPGARGDVPPAAALDRRAPRRAADVLVEMLAAAGVDVIFGLPGGAISPVHDALIDSPIQVVTTKHESGAMFAAAGYAQTTGRIGVAVVTSGPGVLNAMTGLASAWCDGLPVLLLVGEVARAAQGKGVLQDGSAHGLNIVAMARHITKLAAEVPDVKQLPVLVRRAMATALSGRRGPVLLTLPMDVTTAAISPPQIGGEMSLRIEVPPAMLDEIVGVLLGASRPLILAGSGLRGGDAAARLRRVAARLHCPVATTPKAKGVFPEDDPLSLGVLGLGGHPSALGYLEGGIDVLVAIGTSLGDLSTDGFSPLLQPSRALVHVDIDARQLGKSYAPTHAVVSSAAEFLRDVEARLPASIGPRVHQRGGVTRHALAPSASEALIAPQDALAEIQELLPPDTIYTVDAGEHFLFATHYLEVVAPDGYLVMTGLGSMGQSIGAAIGAQLAHRRRSVAAIVGDGCFAMNAFEVATAAQEQLPIRVFVFNDQRLGMVEKGHAKLYGRKLECPTGPIDVCALAAGLGAATALVDRPGQLRRAAPLIGGHPGPVVVDVRIDPEVRLPKKDRFGAFAHKP</sequence>
<evidence type="ECO:0000313" key="9">
    <source>
        <dbReference type="EMBL" id="KYG08004.1"/>
    </source>
</evidence>
<dbReference type="InterPro" id="IPR029035">
    <property type="entry name" value="DHS-like_NAD/FAD-binding_dom"/>
</dbReference>
<evidence type="ECO:0000259" key="7">
    <source>
        <dbReference type="Pfam" id="PF02775"/>
    </source>
</evidence>
<evidence type="ECO:0008006" key="11">
    <source>
        <dbReference type="Google" id="ProtNLM"/>
    </source>
</evidence>
<dbReference type="EMBL" id="JEME01001126">
    <property type="protein sequence ID" value="KYG08004.1"/>
    <property type="molecule type" value="Genomic_DNA"/>
</dbReference>
<dbReference type="Pfam" id="PF02776">
    <property type="entry name" value="TPP_enzyme_N"/>
    <property type="match status" value="1"/>
</dbReference>
<dbReference type="PANTHER" id="PTHR18968:SF166">
    <property type="entry name" value="2-HYDROXYACYL-COA LYASE 2"/>
    <property type="match status" value="1"/>
</dbReference>
<evidence type="ECO:0000259" key="6">
    <source>
        <dbReference type="Pfam" id="PF00205"/>
    </source>
</evidence>
<name>A0A150TTM3_SORCE</name>
<dbReference type="SUPFAM" id="SSF52518">
    <property type="entry name" value="Thiamin diphosphate-binding fold (THDP-binding)"/>
    <property type="match status" value="2"/>
</dbReference>
<dbReference type="GO" id="GO:0050660">
    <property type="term" value="F:flavin adenine dinucleotide binding"/>
    <property type="evidence" value="ECO:0007669"/>
    <property type="project" value="TreeGrafter"/>
</dbReference>
<dbReference type="Pfam" id="PF02775">
    <property type="entry name" value="TPP_enzyme_C"/>
    <property type="match status" value="1"/>
</dbReference>
<dbReference type="Gene3D" id="3.40.50.1220">
    <property type="entry name" value="TPP-binding domain"/>
    <property type="match status" value="1"/>
</dbReference>
<dbReference type="FunFam" id="3.40.50.970:FF:000007">
    <property type="entry name" value="Acetolactate synthase"/>
    <property type="match status" value="1"/>
</dbReference>
<proteinExistence type="inferred from homology"/>
<dbReference type="InterPro" id="IPR012001">
    <property type="entry name" value="Thiamin_PyroP_enz_TPP-bd_dom"/>
</dbReference>
<dbReference type="InterPro" id="IPR045229">
    <property type="entry name" value="TPP_enz"/>
</dbReference>
<dbReference type="Pfam" id="PF00205">
    <property type="entry name" value="TPP_enzyme_M"/>
    <property type="match status" value="1"/>
</dbReference>
<dbReference type="GO" id="GO:0000287">
    <property type="term" value="F:magnesium ion binding"/>
    <property type="evidence" value="ECO:0007669"/>
    <property type="project" value="InterPro"/>
</dbReference>
<dbReference type="GO" id="GO:0009097">
    <property type="term" value="P:isoleucine biosynthetic process"/>
    <property type="evidence" value="ECO:0007669"/>
    <property type="project" value="TreeGrafter"/>
</dbReference>
<dbReference type="InterPro" id="IPR012000">
    <property type="entry name" value="Thiamin_PyroP_enz_cen_dom"/>
</dbReference>
<comment type="cofactor">
    <cofactor evidence="1">
        <name>thiamine diphosphate</name>
        <dbReference type="ChEBI" id="CHEBI:58937"/>
    </cofactor>
</comment>
<dbReference type="GO" id="GO:0030976">
    <property type="term" value="F:thiamine pyrophosphate binding"/>
    <property type="evidence" value="ECO:0007669"/>
    <property type="project" value="InterPro"/>
</dbReference>
<feature type="domain" description="Thiamine pyrophosphate enzyme central" evidence="6">
    <location>
        <begin position="226"/>
        <end position="361"/>
    </location>
</feature>
<dbReference type="SUPFAM" id="SSF52467">
    <property type="entry name" value="DHS-like NAD/FAD-binding domain"/>
    <property type="match status" value="1"/>
</dbReference>
<evidence type="ECO:0000256" key="5">
    <source>
        <dbReference type="SAM" id="MobiDB-lite"/>
    </source>
</evidence>
<dbReference type="GO" id="GO:0009099">
    <property type="term" value="P:L-valine biosynthetic process"/>
    <property type="evidence" value="ECO:0007669"/>
    <property type="project" value="TreeGrafter"/>
</dbReference>
<accession>A0A150TTM3</accession>
<dbReference type="GO" id="GO:0005948">
    <property type="term" value="C:acetolactate synthase complex"/>
    <property type="evidence" value="ECO:0007669"/>
    <property type="project" value="TreeGrafter"/>
</dbReference>
<gene>
    <name evidence="9" type="ORF">BE21_26065</name>
</gene>
<evidence type="ECO:0000256" key="4">
    <source>
        <dbReference type="RuleBase" id="RU362132"/>
    </source>
</evidence>
<dbReference type="GO" id="GO:0003984">
    <property type="term" value="F:acetolactate synthase activity"/>
    <property type="evidence" value="ECO:0007669"/>
    <property type="project" value="TreeGrafter"/>
</dbReference>
<dbReference type="InterPro" id="IPR011766">
    <property type="entry name" value="TPP_enzyme_TPP-bd"/>
</dbReference>
<evidence type="ECO:0000256" key="1">
    <source>
        <dbReference type="ARBA" id="ARBA00001964"/>
    </source>
</evidence>
<feature type="domain" description="Thiamine pyrophosphate enzyme TPP-binding" evidence="7">
    <location>
        <begin position="416"/>
        <end position="562"/>
    </location>
</feature>
<dbReference type="Gene3D" id="3.40.50.970">
    <property type="match status" value="2"/>
</dbReference>
<feature type="region of interest" description="Disordered" evidence="5">
    <location>
        <begin position="1"/>
        <end position="26"/>
    </location>
</feature>
<feature type="domain" description="Thiamine pyrophosphate enzyme N-terminal TPP-binding" evidence="8">
    <location>
        <begin position="36"/>
        <end position="145"/>
    </location>
</feature>